<comment type="caution">
    <text evidence="2">The sequence shown here is derived from an EMBL/GenBank/DDBJ whole genome shotgun (WGS) entry which is preliminary data.</text>
</comment>
<dbReference type="PANTHER" id="PTHR35476">
    <property type="entry name" value="MUCIN-LIKE PROTEIN"/>
    <property type="match status" value="1"/>
</dbReference>
<proteinExistence type="predicted"/>
<evidence type="ECO:0000313" key="2">
    <source>
        <dbReference type="EMBL" id="KAH0922839.1"/>
    </source>
</evidence>
<organism evidence="2 3">
    <name type="scientific">Brassica napus</name>
    <name type="common">Rape</name>
    <dbReference type="NCBI Taxonomy" id="3708"/>
    <lineage>
        <taxon>Eukaryota</taxon>
        <taxon>Viridiplantae</taxon>
        <taxon>Streptophyta</taxon>
        <taxon>Embryophyta</taxon>
        <taxon>Tracheophyta</taxon>
        <taxon>Spermatophyta</taxon>
        <taxon>Magnoliopsida</taxon>
        <taxon>eudicotyledons</taxon>
        <taxon>Gunneridae</taxon>
        <taxon>Pentapetalae</taxon>
        <taxon>rosids</taxon>
        <taxon>malvids</taxon>
        <taxon>Brassicales</taxon>
        <taxon>Brassicaceae</taxon>
        <taxon>Brassiceae</taxon>
        <taxon>Brassica</taxon>
    </lineage>
</organism>
<feature type="compositionally biased region" description="Polar residues" evidence="1">
    <location>
        <begin position="127"/>
        <end position="138"/>
    </location>
</feature>
<dbReference type="Proteomes" id="UP000824890">
    <property type="component" value="Unassembled WGS sequence"/>
</dbReference>
<reference evidence="2 3" key="1">
    <citation type="submission" date="2021-05" db="EMBL/GenBank/DDBJ databases">
        <title>Genome Assembly of Synthetic Allotetraploid Brassica napus Reveals Homoeologous Exchanges between Subgenomes.</title>
        <authorList>
            <person name="Davis J.T."/>
        </authorList>
    </citation>
    <scope>NUCLEOTIDE SEQUENCE [LARGE SCALE GENOMIC DNA]</scope>
    <source>
        <strain evidence="3">cv. Da-Ae</strain>
        <tissue evidence="2">Seedling</tissue>
    </source>
</reference>
<sequence length="408" mass="46748">MWILEPTATRFLKLEGGELGTGTLAKAYPLDLASGRGIIPRLHSVSLNPSTTASGSLIENAPRIFQSLGNRAFSGKPGSDGSGGNENGWDIATGGSFGDRSDDLDWDHKSMWSTGLSKEHFDGVSVGRQSNENPSSDSGDVMSRLGPREVAMVNEMNEYDDMIKEIEKENRHSRVFVDGIKQKMMEMSVLLKQVKEPGARGSYLKDSEKTEMYRLHKENPEVYTVERLAKDYRIMRQRVHAILFLKEDEEEEERKLGRPLDDSVERLLDEYPEFFVSHDREFHVASLSYKPDFKVMPEGWDGTIKDMDEVHYEISKKEDDILYEEFLRRFEFNKLKWKGEVKCHKYSRRRSSDGWKITVEKLGPQGKRGNGGGWKFVSLPDGSSRPLNEVEKMYVKREAPRRRRKILP</sequence>
<evidence type="ECO:0000256" key="1">
    <source>
        <dbReference type="SAM" id="MobiDB-lite"/>
    </source>
</evidence>
<evidence type="ECO:0000313" key="3">
    <source>
        <dbReference type="Proteomes" id="UP000824890"/>
    </source>
</evidence>
<keyword evidence="3" id="KW-1185">Reference proteome</keyword>
<accession>A0ABQ8D0F6</accession>
<dbReference type="EMBL" id="JAGKQM010000006">
    <property type="protein sequence ID" value="KAH0922839.1"/>
    <property type="molecule type" value="Genomic_DNA"/>
</dbReference>
<protein>
    <submittedName>
        <fullName evidence="2">Uncharacterized protein</fullName>
    </submittedName>
</protein>
<feature type="region of interest" description="Disordered" evidence="1">
    <location>
        <begin position="69"/>
        <end position="94"/>
    </location>
</feature>
<name>A0ABQ8D0F6_BRANA</name>
<dbReference type="Pfam" id="PF12298">
    <property type="entry name" value="Bot1p"/>
    <property type="match status" value="1"/>
</dbReference>
<gene>
    <name evidence="2" type="ORF">HID58_022857</name>
</gene>
<dbReference type="PANTHER" id="PTHR35476:SF3">
    <property type="entry name" value="SMALL RIBOSOMAL SUBUNIT PROTEIN MS75"/>
    <property type="match status" value="1"/>
</dbReference>
<feature type="region of interest" description="Disordered" evidence="1">
    <location>
        <begin position="122"/>
        <end position="144"/>
    </location>
</feature>
<dbReference type="InterPro" id="IPR052851">
    <property type="entry name" value="GCD1_mitochondrial"/>
</dbReference>